<gene>
    <name evidence="8" type="primary">SLC38A8</name>
    <name evidence="8" type="ORF">SPIL2461_LOCUS3060</name>
</gene>
<comment type="subcellular location">
    <subcellularLocation>
        <location evidence="1">Membrane</location>
        <topology evidence="1">Multi-pass membrane protein</topology>
    </subcellularLocation>
</comment>
<feature type="transmembrane region" description="Helical" evidence="6">
    <location>
        <begin position="318"/>
        <end position="343"/>
    </location>
</feature>
<feature type="transmembrane region" description="Helical" evidence="6">
    <location>
        <begin position="423"/>
        <end position="444"/>
    </location>
</feature>
<accession>A0A812KAY7</accession>
<name>A0A812KAY7_SYMPI</name>
<dbReference type="OrthoDB" id="28208at2759"/>
<evidence type="ECO:0000313" key="8">
    <source>
        <dbReference type="EMBL" id="CAE7223735.1"/>
    </source>
</evidence>
<evidence type="ECO:0000256" key="2">
    <source>
        <dbReference type="ARBA" id="ARBA00022692"/>
    </source>
</evidence>
<keyword evidence="4 6" id="KW-0472">Membrane</keyword>
<protein>
    <submittedName>
        <fullName evidence="8">SLC38A8 protein</fullName>
    </submittedName>
</protein>
<comment type="caution">
    <text evidence="8">The sequence shown here is derived from an EMBL/GenBank/DDBJ whole genome shotgun (WGS) entry which is preliminary data.</text>
</comment>
<evidence type="ECO:0000256" key="4">
    <source>
        <dbReference type="ARBA" id="ARBA00023136"/>
    </source>
</evidence>
<evidence type="ECO:0000256" key="1">
    <source>
        <dbReference type="ARBA" id="ARBA00004141"/>
    </source>
</evidence>
<feature type="transmembrane region" description="Helical" evidence="6">
    <location>
        <begin position="231"/>
        <end position="252"/>
    </location>
</feature>
<evidence type="ECO:0000256" key="6">
    <source>
        <dbReference type="SAM" id="Phobius"/>
    </source>
</evidence>
<evidence type="ECO:0000313" key="9">
    <source>
        <dbReference type="Proteomes" id="UP000649617"/>
    </source>
</evidence>
<dbReference type="PANTHER" id="PTHR22950:SF652">
    <property type="entry name" value="TRANSMEMBRANE AMINO ACID TRANSPORTER FAMILY PROTEIN"/>
    <property type="match status" value="1"/>
</dbReference>
<dbReference type="GO" id="GO:0016020">
    <property type="term" value="C:membrane"/>
    <property type="evidence" value="ECO:0007669"/>
    <property type="project" value="UniProtKB-SubCell"/>
</dbReference>
<keyword evidence="2 6" id="KW-0812">Transmembrane</keyword>
<feature type="transmembrane region" description="Helical" evidence="6">
    <location>
        <begin position="181"/>
        <end position="203"/>
    </location>
</feature>
<feature type="region of interest" description="Disordered" evidence="5">
    <location>
        <begin position="1"/>
        <end position="29"/>
    </location>
</feature>
<evidence type="ECO:0000256" key="3">
    <source>
        <dbReference type="ARBA" id="ARBA00022989"/>
    </source>
</evidence>
<organism evidence="8 9">
    <name type="scientific">Symbiodinium pilosum</name>
    <name type="common">Dinoflagellate</name>
    <dbReference type="NCBI Taxonomy" id="2952"/>
    <lineage>
        <taxon>Eukaryota</taxon>
        <taxon>Sar</taxon>
        <taxon>Alveolata</taxon>
        <taxon>Dinophyceae</taxon>
        <taxon>Suessiales</taxon>
        <taxon>Symbiodiniaceae</taxon>
        <taxon>Symbiodinium</taxon>
    </lineage>
</organism>
<feature type="transmembrane region" description="Helical" evidence="6">
    <location>
        <begin position="157"/>
        <end position="174"/>
    </location>
</feature>
<dbReference type="AlphaFoldDB" id="A0A812KAY7"/>
<keyword evidence="9" id="KW-1185">Reference proteome</keyword>
<dbReference type="PANTHER" id="PTHR22950">
    <property type="entry name" value="AMINO ACID TRANSPORTER"/>
    <property type="match status" value="1"/>
</dbReference>
<feature type="transmembrane region" description="Helical" evidence="6">
    <location>
        <begin position="272"/>
        <end position="298"/>
    </location>
</feature>
<feature type="transmembrane region" description="Helical" evidence="6">
    <location>
        <begin position="355"/>
        <end position="374"/>
    </location>
</feature>
<feature type="transmembrane region" description="Helical" evidence="6">
    <location>
        <begin position="110"/>
        <end position="137"/>
    </location>
</feature>
<keyword evidence="3 6" id="KW-1133">Transmembrane helix</keyword>
<dbReference type="Pfam" id="PF01490">
    <property type="entry name" value="Aa_trans"/>
    <property type="match status" value="1"/>
</dbReference>
<feature type="transmembrane region" description="Helical" evidence="6">
    <location>
        <begin position="380"/>
        <end position="403"/>
    </location>
</feature>
<feature type="transmembrane region" description="Helical" evidence="6">
    <location>
        <begin position="67"/>
        <end position="89"/>
    </location>
</feature>
<dbReference type="EMBL" id="CAJNIZ010003576">
    <property type="protein sequence ID" value="CAE7223735.1"/>
    <property type="molecule type" value="Genomic_DNA"/>
</dbReference>
<sequence>MATLMQLSETASEASEDDSVFDSDLETSDGEEFHGIPTWQTSANIAKNIIGEGILSLPAGLAAGTGIFSGVLITLSFYVVMVYTFWTLGRVCEVTAEKSHRGMGNVVTEGLCFGNLMAATNLVKTLFTCTAYALVIGRNAEDVLAPLNSDSWFSSRRGSWVTILLCVLLPLCLLRDMGKLAWTSFLGLLCETGVVIFMLWRLLDGSYQPGGEYYASQRPGTQASWGETGEVAMWTVSPATLTLISSMSTAFLAHYNAPKFYHQLCHRSSRQFFIASASSFTCALALFLTCMVVGYLTFGTDCAGNILHNYSDRDPAAAASRAAMLLAVTCGFPIAFTGLRDAALSLCACSSRRRVWVPVTLCLLTLIGALGWSLDDLGALNRIGGAILGSLITMVYPGLLLTWAYPMTLLQKVPLFWRVEGKVVGRVVTATGFLLLVFGTAVVVKNTIA</sequence>
<reference evidence="8" key="1">
    <citation type="submission" date="2021-02" db="EMBL/GenBank/DDBJ databases">
        <authorList>
            <person name="Dougan E. K."/>
            <person name="Rhodes N."/>
            <person name="Thang M."/>
            <person name="Chan C."/>
        </authorList>
    </citation>
    <scope>NUCLEOTIDE SEQUENCE</scope>
</reference>
<evidence type="ECO:0000259" key="7">
    <source>
        <dbReference type="Pfam" id="PF01490"/>
    </source>
</evidence>
<dbReference type="Proteomes" id="UP000649617">
    <property type="component" value="Unassembled WGS sequence"/>
</dbReference>
<evidence type="ECO:0000256" key="5">
    <source>
        <dbReference type="SAM" id="MobiDB-lite"/>
    </source>
</evidence>
<feature type="domain" description="Amino acid transporter transmembrane" evidence="7">
    <location>
        <begin position="35"/>
        <end position="444"/>
    </location>
</feature>
<feature type="compositionally biased region" description="Acidic residues" evidence="5">
    <location>
        <begin position="14"/>
        <end position="29"/>
    </location>
</feature>
<proteinExistence type="predicted"/>
<dbReference type="InterPro" id="IPR013057">
    <property type="entry name" value="AA_transpt_TM"/>
</dbReference>
<dbReference type="GO" id="GO:0015179">
    <property type="term" value="F:L-amino acid transmembrane transporter activity"/>
    <property type="evidence" value="ECO:0007669"/>
    <property type="project" value="TreeGrafter"/>
</dbReference>